<feature type="compositionally biased region" description="Basic residues" evidence="1">
    <location>
        <begin position="146"/>
        <end position="158"/>
    </location>
</feature>
<protein>
    <submittedName>
        <fullName evidence="2">Uncharacterized protein</fullName>
    </submittedName>
</protein>
<dbReference type="AlphaFoldDB" id="A0A2A3EGH5"/>
<proteinExistence type="predicted"/>
<name>A0A2A3EGH5_APICC</name>
<gene>
    <name evidence="2" type="ORF">APICC_02792</name>
</gene>
<reference evidence="2 3" key="1">
    <citation type="submission" date="2014-07" db="EMBL/GenBank/DDBJ databases">
        <title>Genomic and transcriptomic analysis on Apis cerana provide comprehensive insights into honey bee biology.</title>
        <authorList>
            <person name="Diao Q."/>
            <person name="Sun L."/>
            <person name="Zheng H."/>
            <person name="Zheng H."/>
            <person name="Xu S."/>
            <person name="Wang S."/>
            <person name="Zeng Z."/>
            <person name="Hu F."/>
            <person name="Su S."/>
            <person name="Wu J."/>
        </authorList>
    </citation>
    <scope>NUCLEOTIDE SEQUENCE [LARGE SCALE GENOMIC DNA]</scope>
    <source>
        <tissue evidence="2">Pupae without intestine</tissue>
    </source>
</reference>
<dbReference type="EMBL" id="KZ288262">
    <property type="protein sequence ID" value="PBC30392.1"/>
    <property type="molecule type" value="Genomic_DNA"/>
</dbReference>
<evidence type="ECO:0000256" key="1">
    <source>
        <dbReference type="SAM" id="MobiDB-lite"/>
    </source>
</evidence>
<keyword evidence="3" id="KW-1185">Reference proteome</keyword>
<evidence type="ECO:0000313" key="3">
    <source>
        <dbReference type="Proteomes" id="UP000242457"/>
    </source>
</evidence>
<dbReference type="Proteomes" id="UP000242457">
    <property type="component" value="Unassembled WGS sequence"/>
</dbReference>
<feature type="region of interest" description="Disordered" evidence="1">
    <location>
        <begin position="1"/>
        <end position="51"/>
    </location>
</feature>
<evidence type="ECO:0000313" key="2">
    <source>
        <dbReference type="EMBL" id="PBC30392.1"/>
    </source>
</evidence>
<sequence>MESRVTGFLIGMDDCPTSSDTRPIEVAGKTGQQGNNNTRNFRLKEPEGLEGKAYAKNLTGPSVVRNKEEKRKIRRRKASGYIIKGRDGGGSLRLELMELGCRKEKPLDTVSSGARVGSTGRRNGERMVSGPNGLGPFSLTGLGKSGGKKAMSRIKRRMMRENDRD</sequence>
<feature type="region of interest" description="Disordered" evidence="1">
    <location>
        <begin position="109"/>
        <end position="165"/>
    </location>
</feature>
<accession>A0A2A3EGH5</accession>
<feature type="compositionally biased region" description="Polar residues" evidence="1">
    <location>
        <begin position="30"/>
        <end position="40"/>
    </location>
</feature>
<organism evidence="2 3">
    <name type="scientific">Apis cerana cerana</name>
    <name type="common">Oriental honeybee</name>
    <dbReference type="NCBI Taxonomy" id="94128"/>
    <lineage>
        <taxon>Eukaryota</taxon>
        <taxon>Metazoa</taxon>
        <taxon>Ecdysozoa</taxon>
        <taxon>Arthropoda</taxon>
        <taxon>Hexapoda</taxon>
        <taxon>Insecta</taxon>
        <taxon>Pterygota</taxon>
        <taxon>Neoptera</taxon>
        <taxon>Endopterygota</taxon>
        <taxon>Hymenoptera</taxon>
        <taxon>Apocrita</taxon>
        <taxon>Aculeata</taxon>
        <taxon>Apoidea</taxon>
        <taxon>Anthophila</taxon>
        <taxon>Apidae</taxon>
        <taxon>Apis</taxon>
    </lineage>
</organism>